<dbReference type="Gene3D" id="3.30.40.10">
    <property type="entry name" value="Zinc/RING finger domain, C3HC4 (zinc finger)"/>
    <property type="match status" value="2"/>
</dbReference>
<feature type="compositionally biased region" description="Basic and acidic residues" evidence="6">
    <location>
        <begin position="1737"/>
        <end position="1761"/>
    </location>
</feature>
<feature type="compositionally biased region" description="Basic and acidic residues" evidence="6">
    <location>
        <begin position="299"/>
        <end position="309"/>
    </location>
</feature>
<feature type="compositionally biased region" description="Basic and acidic residues" evidence="6">
    <location>
        <begin position="222"/>
        <end position="232"/>
    </location>
</feature>
<feature type="region of interest" description="Disordered" evidence="6">
    <location>
        <begin position="550"/>
        <end position="579"/>
    </location>
</feature>
<feature type="compositionally biased region" description="Low complexity" evidence="6">
    <location>
        <begin position="52"/>
        <end position="65"/>
    </location>
</feature>
<feature type="region of interest" description="Disordered" evidence="6">
    <location>
        <begin position="468"/>
        <end position="536"/>
    </location>
</feature>
<feature type="region of interest" description="Disordered" evidence="6">
    <location>
        <begin position="1848"/>
        <end position="1906"/>
    </location>
</feature>
<dbReference type="SUPFAM" id="SSF57903">
    <property type="entry name" value="FYVE/PHD zinc finger"/>
    <property type="match status" value="2"/>
</dbReference>
<dbReference type="InterPro" id="IPR013083">
    <property type="entry name" value="Znf_RING/FYVE/PHD"/>
</dbReference>
<proteinExistence type="predicted"/>
<feature type="region of interest" description="Disordered" evidence="6">
    <location>
        <begin position="1931"/>
        <end position="1970"/>
    </location>
</feature>
<feature type="compositionally biased region" description="Basic and acidic residues" evidence="6">
    <location>
        <begin position="487"/>
        <end position="499"/>
    </location>
</feature>
<organism evidence="8 9">
    <name type="scientific">Vigna mungo</name>
    <name type="common">Black gram</name>
    <name type="synonym">Phaseolus mungo</name>
    <dbReference type="NCBI Taxonomy" id="3915"/>
    <lineage>
        <taxon>Eukaryota</taxon>
        <taxon>Viridiplantae</taxon>
        <taxon>Streptophyta</taxon>
        <taxon>Embryophyta</taxon>
        <taxon>Tracheophyta</taxon>
        <taxon>Spermatophyta</taxon>
        <taxon>Magnoliopsida</taxon>
        <taxon>eudicotyledons</taxon>
        <taxon>Gunneridae</taxon>
        <taxon>Pentapetalae</taxon>
        <taxon>rosids</taxon>
        <taxon>fabids</taxon>
        <taxon>Fabales</taxon>
        <taxon>Fabaceae</taxon>
        <taxon>Papilionoideae</taxon>
        <taxon>50 kb inversion clade</taxon>
        <taxon>NPAAA clade</taxon>
        <taxon>indigoferoid/millettioid clade</taxon>
        <taxon>Phaseoleae</taxon>
        <taxon>Vigna</taxon>
    </lineage>
</organism>
<evidence type="ECO:0000256" key="6">
    <source>
        <dbReference type="SAM" id="MobiDB-lite"/>
    </source>
</evidence>
<feature type="compositionally biased region" description="Basic residues" evidence="6">
    <location>
        <begin position="1944"/>
        <end position="1953"/>
    </location>
</feature>
<evidence type="ECO:0000256" key="1">
    <source>
        <dbReference type="ARBA" id="ARBA00004123"/>
    </source>
</evidence>
<feature type="region of interest" description="Disordered" evidence="6">
    <location>
        <begin position="1638"/>
        <end position="1761"/>
    </location>
</feature>
<reference evidence="8 9" key="1">
    <citation type="journal article" date="2023" name="Life. Sci Alliance">
        <title>Evolutionary insights into 3D genome organization and epigenetic landscape of Vigna mungo.</title>
        <authorList>
            <person name="Junaid A."/>
            <person name="Singh B."/>
            <person name="Bhatia S."/>
        </authorList>
    </citation>
    <scope>NUCLEOTIDE SEQUENCE [LARGE SCALE GENOMIC DNA]</scope>
    <source>
        <strain evidence="8">Urdbean</strain>
    </source>
</reference>
<feature type="compositionally biased region" description="Basic and acidic residues" evidence="6">
    <location>
        <begin position="257"/>
        <end position="286"/>
    </location>
</feature>
<dbReference type="GO" id="GO:0008270">
    <property type="term" value="F:zinc ion binding"/>
    <property type="evidence" value="ECO:0007669"/>
    <property type="project" value="UniProtKB-KW"/>
</dbReference>
<feature type="compositionally biased region" description="Basic and acidic residues" evidence="6">
    <location>
        <begin position="202"/>
        <end position="215"/>
    </location>
</feature>
<dbReference type="InterPro" id="IPR011011">
    <property type="entry name" value="Znf_FYVE_PHD"/>
</dbReference>
<evidence type="ECO:0000256" key="2">
    <source>
        <dbReference type="ARBA" id="ARBA00022723"/>
    </source>
</evidence>
<feature type="compositionally biased region" description="Basic and acidic residues" evidence="6">
    <location>
        <begin position="363"/>
        <end position="387"/>
    </location>
</feature>
<dbReference type="InterPro" id="IPR001965">
    <property type="entry name" value="Znf_PHD"/>
</dbReference>
<dbReference type="InterPro" id="IPR032308">
    <property type="entry name" value="TDBD"/>
</dbReference>
<feature type="region of interest" description="Disordered" evidence="6">
    <location>
        <begin position="1428"/>
        <end position="1447"/>
    </location>
</feature>
<dbReference type="GO" id="GO:0003714">
    <property type="term" value="F:transcription corepressor activity"/>
    <property type="evidence" value="ECO:0007669"/>
    <property type="project" value="InterPro"/>
</dbReference>
<feature type="region of interest" description="Disordered" evidence="6">
    <location>
        <begin position="1046"/>
        <end position="1101"/>
    </location>
</feature>
<dbReference type="Proteomes" id="UP001374535">
    <property type="component" value="Chromosome 5"/>
</dbReference>
<feature type="compositionally biased region" description="Basic and acidic residues" evidence="6">
    <location>
        <begin position="1144"/>
        <end position="1157"/>
    </location>
</feature>
<feature type="region of interest" description="Disordered" evidence="6">
    <location>
        <begin position="52"/>
        <end position="71"/>
    </location>
</feature>
<dbReference type="EMBL" id="CP144696">
    <property type="protein sequence ID" value="WVZ09993.1"/>
    <property type="molecule type" value="Genomic_DNA"/>
</dbReference>
<keyword evidence="5" id="KW-0539">Nucleus</keyword>
<dbReference type="Pfam" id="PF00628">
    <property type="entry name" value="PHD"/>
    <property type="match status" value="2"/>
</dbReference>
<dbReference type="PANTHER" id="PTHR46309:SF1">
    <property type="entry name" value="PHD FINGER PROTEIN 12"/>
    <property type="match status" value="1"/>
</dbReference>
<dbReference type="InterPro" id="IPR019787">
    <property type="entry name" value="Znf_PHD-finger"/>
</dbReference>
<keyword evidence="4" id="KW-0862">Zinc</keyword>
<protein>
    <recommendedName>
        <fullName evidence="7">Zinc finger PHD-type domain-containing protein</fullName>
    </recommendedName>
</protein>
<feature type="compositionally biased region" description="Low complexity" evidence="6">
    <location>
        <begin position="1431"/>
        <end position="1442"/>
    </location>
</feature>
<feature type="compositionally biased region" description="Polar residues" evidence="6">
    <location>
        <begin position="504"/>
        <end position="514"/>
    </location>
</feature>
<gene>
    <name evidence="8" type="ORF">V8G54_014523</name>
</gene>
<dbReference type="InterPro" id="IPR056511">
    <property type="entry name" value="IDM1_C"/>
</dbReference>
<keyword evidence="2" id="KW-0479">Metal-binding</keyword>
<comment type="subcellular location">
    <subcellularLocation>
        <location evidence="1">Nucleus</location>
    </subcellularLocation>
</comment>
<feature type="domain" description="Zinc finger PHD-type" evidence="7">
    <location>
        <begin position="2086"/>
        <end position="2128"/>
    </location>
</feature>
<dbReference type="SMART" id="SM00249">
    <property type="entry name" value="PHD"/>
    <property type="match status" value="2"/>
</dbReference>
<evidence type="ECO:0000259" key="7">
    <source>
        <dbReference type="SMART" id="SM00249"/>
    </source>
</evidence>
<sequence length="2589" mass="287466">MESGVRSSGSGVVVKSRNSSGCLIVRKKGDGLGATASTSRKLYESKKRANISVSLSDSGSSDELLIPPGRRLGPETIRVCNGLAASERGGNEVSRKRDRVERIRVTGEGIAAEKGLDPRDRKRSKLDVYDFDEYDGMGVENTRRRHLDDNGVGHGGGRFMGPVHAARSGVDREFKAGSSGRVLDKRKDSYGDKPSGLFPVDDVDHSRFKMNRDGTRAPVSPQKEKFNSDESIRVQGKNGVLKVMVNKKKVRGPSEQYYDHRKPVESRQRLRTEEPTKRIKAEETKRNVPSRPSSYMETKPVEKPRLVKRPEKKRITSKKSLSSKDSKGDEGDSDNSDASLNPGIRNTETHKPTKKVISEDEQTPVHEKLPTTGTKDGKIKRGSGTEKQKLRERIREMLLTSGWTIDYRPRRNRDYLDAVYINPAGTAYWSIIKAYDALQKQLNDDANEVKAKGDSSFAPIADEVLSQLTRKTRKKMEKEMKKKKKKYDSESGNEKEPQRKRSASNKCDVNSTDSDSNEEKLSSFIKQGSKSMKNKTSENIITSARTKIQNATHHSSDGMEKSSFGGDPHIHGRKSKKHGRCTLLVRSSNKGSNSESDGFVPYVGKRTVLAWLIDSGTVELSQKVQYRRRKKVLLEGWITRDGIHCGCCSKILTVSKFELHAGSKLPQPYQNIYLESGVSLLQCQINAWNRQEHSEKIGFHSVDIDGNDPNDDTCGICGDGGDLICCDGCPSTFHQSCLDIQSLLVNSSILNLYCSLNCLAQSLAELPFPMPFGLCNFCLGWWKCFLLVNGIVQIAPVNFVAQPLGLLKKMMHLYHDSCSEEMDTHPNNLNTSNLSFCGKECKELSERLKKYLGTKHELEGGFSWSLIHRTDEDSEAACRGITQRVECNSKLAIGLAVMDECFLPVIDRRSGINIIRNVLYNTGSNFSRLSYGGFYAAILEKGDEIIAAASIRLHGTKIAEMPFIGTRHVYRRQGMCRRLFTAIESALCTLKVEKLVIPAIAELTHTWTTVFGFTRLDNSLRQEMKSLNMMVFPGIDMLQKRLVEQGKHEGSEKMGNGGNDFIHTKMGNGSDMGSLTQQNPHGSDDDSSNPANETNDECSDASQELNNQVMVDGTLSSKSDSEEMVSDSVSDKCISPSRTSHSALEMKNKVDAAHPVDKLNPPSKCQSISPNDTSVSDSEDIPNIKGLVQETSLSDPCSQENLDKKCHSLTAMNCDSSEPDIKPVVGSPKAGDTSPTKEVRMDDPLEAVSSRNLLKGNDQNIDVSSSALKLADKSLLQVGSDSKNEIGCENEKDVRAVKASGDSSDTVLYYEFVPIVLKEILFGPLSFVGEFSRLRLANFIVCQCFVFRKYSTASGARPVAWYPNRVDTGLTNVRSNSAIMESEVRSGGSGVVVKSRNSSGCLIVRKKGDGLGATASTSRKLYESKKRTNISVSESDSGSSDELLIPPGRRLGSETIRVCNGLAASERGGSEISRKRDRMERNRGADKGLEQWVTKRSKLDAYNFEEYDGMDVENMRRRHLDGNAVGFGGRSFMGLEHATRSGIDRELKNGSSGRLLDKRNNSYVDRPSGLFPGDHVDHIRFKSNRDDVRVPIPLQREKFNSDESIRVQGKNGVLKVMINKKKVCGHFKQYYDHHKPVESRRRLETEEPTKRMKTEETAKWNVPTRPSSYVETKPVEKPGLLKRPEKKQIASRKSISSKDSKGDEGDSDNSDTSLNPGVRNAEAAKPVKKMFSEDEQTPVHDKLSTTKAKEGKIKRGSGTEKQKLRERIREMLLTSGWTIDYRPRRNRDYLDAVYINPVGTAYWSIIKAYDALQKQLNEDANEVKAKGDSSSFAPIADEVLSQLTRKTRKKMEKELKNKKKKYDSESDNEKEPQIRSASNKHDMNSTDSDNNEEKLSSFIKQGSKSNKNKMFDSNVIIARSKIQNATHHSIDGIEKSSGCDPRIHGRKSNKHGRSTLLVRSSNERSNSESDGFVPYMGKRTVLAWLIDSGAVELSQKVQYRRRKKVLLEGWITRDGIHCGCCSKILTVSKFELHAGSKLPQPYQNIFLESGVSLLQCQIDAWNRQENSEKIGFHSVDINGDDPNDDTCGICADGGDLICCDSCPSTFHQSCLNIQLSEQLKKYLCTKHELEAGFSWSLIHRTDEDSDAACRGITQRVECNSKLAIALTVMNECFLPVIDRRSGINLIRNILYNSGSNFNRLNYGGFYTAILERGDEIIAAASIRFHGTKIAEMPFIGTRHIYRRQGMCRRLFSSIELALCSMKIEKLVIPAIAELTHAWTTVFGFTHLDESLRQEMRSLNMVVFPGIDMLQKLLVESNKTAGSEKIGHGDDEFIHTKMGNRSDMGSSTPQDPRGSDDVSSNPVNETNDECSDASQYLNQVLVDGILCSKSHSEEMVSDSVSDKCVSLSRTSHSALKMKNKVVAVPPVDKLNPTSVRNHPEDIPNVEALVQETACSDPCSAENLNKCHSFTAMNCDSLELDVTPVLNSQKSDNTPPTKEAYMNDTLETVTSGILSEENIIPKRSNQNVDVSISALNHADDSLLQLGSGSNSEFGCENGKDLILNRIVASNETCLDENGLNASDDSSETVVV</sequence>
<evidence type="ECO:0000256" key="5">
    <source>
        <dbReference type="ARBA" id="ARBA00023242"/>
    </source>
</evidence>
<feature type="compositionally biased region" description="Polar residues" evidence="6">
    <location>
        <begin position="1071"/>
        <end position="1081"/>
    </location>
</feature>
<evidence type="ECO:0000256" key="4">
    <source>
        <dbReference type="ARBA" id="ARBA00022833"/>
    </source>
</evidence>
<dbReference type="InterPro" id="IPR042163">
    <property type="entry name" value="PHF12"/>
</dbReference>
<dbReference type="InterPro" id="IPR054292">
    <property type="entry name" value="DUF7028"/>
</dbReference>
<feature type="compositionally biased region" description="Basic and acidic residues" evidence="6">
    <location>
        <begin position="2324"/>
        <end position="2334"/>
    </location>
</feature>
<feature type="compositionally biased region" description="Basic and acidic residues" evidence="6">
    <location>
        <begin position="1638"/>
        <end position="1658"/>
    </location>
</feature>
<dbReference type="PANTHER" id="PTHR46309">
    <property type="entry name" value="PHD FINGER PROTEIN 12"/>
    <property type="match status" value="1"/>
</dbReference>
<dbReference type="Pfam" id="PF22970">
    <property type="entry name" value="DUF7028"/>
    <property type="match status" value="2"/>
</dbReference>
<feature type="domain" description="Zinc finger PHD-type" evidence="7">
    <location>
        <begin position="713"/>
        <end position="759"/>
    </location>
</feature>
<feature type="region of interest" description="Disordered" evidence="6">
    <location>
        <begin position="142"/>
        <end position="387"/>
    </location>
</feature>
<feature type="compositionally biased region" description="Basic residues" evidence="6">
    <location>
        <begin position="470"/>
        <end position="486"/>
    </location>
</feature>
<evidence type="ECO:0000313" key="8">
    <source>
        <dbReference type="EMBL" id="WVZ09993.1"/>
    </source>
</evidence>
<feature type="compositionally biased region" description="Basic residues" evidence="6">
    <location>
        <begin position="1848"/>
        <end position="1861"/>
    </location>
</feature>
<keyword evidence="9" id="KW-1185">Reference proteome</keyword>
<accession>A0AAQ3RYN2</accession>
<keyword evidence="3" id="KW-0863">Zinc-finger</keyword>
<dbReference type="Pfam" id="PF16135">
    <property type="entry name" value="TDBD"/>
    <property type="match status" value="2"/>
</dbReference>
<evidence type="ECO:0000256" key="3">
    <source>
        <dbReference type="ARBA" id="ARBA00022771"/>
    </source>
</evidence>
<dbReference type="GO" id="GO:0005634">
    <property type="term" value="C:nucleus"/>
    <property type="evidence" value="ECO:0007669"/>
    <property type="project" value="UniProtKB-SubCell"/>
</dbReference>
<dbReference type="Pfam" id="PF23209">
    <property type="entry name" value="IDM1_C"/>
    <property type="match status" value="2"/>
</dbReference>
<feature type="region of interest" description="Disordered" evidence="6">
    <location>
        <begin position="2321"/>
        <end position="2369"/>
    </location>
</feature>
<feature type="compositionally biased region" description="Basic and acidic residues" evidence="6">
    <location>
        <begin position="182"/>
        <end position="191"/>
    </location>
</feature>
<dbReference type="GO" id="GO:0006357">
    <property type="term" value="P:regulation of transcription by RNA polymerase II"/>
    <property type="evidence" value="ECO:0007669"/>
    <property type="project" value="TreeGrafter"/>
</dbReference>
<feature type="compositionally biased region" description="Basic and acidic residues" evidence="6">
    <location>
        <begin position="1862"/>
        <end position="1884"/>
    </location>
</feature>
<feature type="compositionally biased region" description="Polar residues" evidence="6">
    <location>
        <begin position="1163"/>
        <end position="1176"/>
    </location>
</feature>
<evidence type="ECO:0000313" key="9">
    <source>
        <dbReference type="Proteomes" id="UP001374535"/>
    </source>
</evidence>
<name>A0AAQ3RYN2_VIGMU</name>
<feature type="region of interest" description="Disordered" evidence="6">
    <location>
        <begin position="1217"/>
        <end position="1238"/>
    </location>
</feature>
<feature type="region of interest" description="Disordered" evidence="6">
    <location>
        <begin position="1116"/>
        <end position="1181"/>
    </location>
</feature>